<dbReference type="InterPro" id="IPR021861">
    <property type="entry name" value="THO_THOC1"/>
</dbReference>
<sequence>MSEETRFSEQITACQTAIDSIVSSIFDSETANDALFRPYDFKVFQNSLSTIQSSFTIDVEQYRLSVPQDTNDDEKESIQKQVDVFNDGLDSRALDFVLSNAFIKTVESYTDAIISSHKREDPKVTLGGVQVPESNVIYYSKISILLDLLVFLGTENSSYKKIFHRLTAYVSETLFIISTKELEVFWYYMESRLNLINGTIFNRAVTSDRIAILEVCNPLTDKFHSTDSYKKDSFNEGLQSRIRVFVNKLLGAEDNTGLNKYFSVSGRGVPEMALVKRRDNQLYDIIDCFKAIRDPHSYLRPARIKSFRDMSNTFSRVYERLMKLEIDYLKQHPREVYVVKPPRSESEMEYLKSKYSNKEYFPELYWLSVFNKNPQTLEKDIKDDQDFTHDLLNNNKLREVVLVQIFFISMFFAEASSYAKKQLLKNLPPKTKHLVDDTAHEPTSKTFYALRSNIVKELRYADSSFSFLLQNIVAVERHWWSWLLYNKDPKTGAPLLSNRKLSDEELAASEAKFGGLFPVKTKRYFNIYVTPQLSRRMKAVRGLDNVNIKEWGLSDDNSMQVEQTDPDLKNVRLWKQYRQKRQHNWIDFGTALTPEVVASVYDEPAVKKSKAEDEAGTEVSTEV</sequence>
<protein>
    <submittedName>
        <fullName evidence="1">Uncharacterized protein</fullName>
    </submittedName>
</protein>
<evidence type="ECO:0000313" key="2">
    <source>
        <dbReference type="Proteomes" id="UP000000707"/>
    </source>
</evidence>
<dbReference type="Proteomes" id="UP000000707">
    <property type="component" value="Unassembled WGS sequence"/>
</dbReference>
<dbReference type="KEGG" id="cten:18249959"/>
<dbReference type="GeneID" id="18249959"/>
<reference evidence="1 2" key="1">
    <citation type="journal article" date="2011" name="Proc. Natl. Acad. Sci. U.S.A.">
        <title>Comparative genomics of xylose-fermenting fungi for enhanced biofuel production.</title>
        <authorList>
            <person name="Wohlbach D.J."/>
            <person name="Kuo A."/>
            <person name="Sato T.K."/>
            <person name="Potts K.M."/>
            <person name="Salamov A.A."/>
            <person name="LaButti K.M."/>
            <person name="Sun H."/>
            <person name="Clum A."/>
            <person name="Pangilinan J.L."/>
            <person name="Lindquist E.A."/>
            <person name="Lucas S."/>
            <person name="Lapidus A."/>
            <person name="Jin M."/>
            <person name="Gunawan C."/>
            <person name="Balan V."/>
            <person name="Dale B.E."/>
            <person name="Jeffries T.W."/>
            <person name="Zinkel R."/>
            <person name="Barry K.W."/>
            <person name="Grigoriev I.V."/>
            <person name="Gasch A.P."/>
        </authorList>
    </citation>
    <scope>NUCLEOTIDE SEQUENCE [LARGE SCALE GENOMIC DNA]</scope>
    <source>
        <strain evidence="2">ATCC 10573 / BCRC 21748 / CBS 615 / JCM 9827 / NBRC 10315 / NRRL Y-1498 / VKM Y-70</strain>
    </source>
</reference>
<dbReference type="RefSeq" id="XP_006688514.1">
    <property type="nucleotide sequence ID" value="XM_006688451.1"/>
</dbReference>
<gene>
    <name evidence="1" type="ORF">CANTEDRAFT_136277</name>
</gene>
<dbReference type="OrthoDB" id="4082726at2759"/>
<dbReference type="HOGENOM" id="CLU_012462_0_0_1"/>
<name>G3B843_CANTC</name>
<dbReference type="eggNOG" id="ENOG502RS0Y">
    <property type="taxonomic scope" value="Eukaryota"/>
</dbReference>
<proteinExistence type="predicted"/>
<dbReference type="STRING" id="590646.G3B843"/>
<keyword evidence="2" id="KW-1185">Reference proteome</keyword>
<dbReference type="Pfam" id="PF11957">
    <property type="entry name" value="efThoc1"/>
    <property type="match status" value="1"/>
</dbReference>
<organism evidence="2">
    <name type="scientific">Candida tenuis (strain ATCC 10573 / BCRC 21748 / CBS 615 / JCM 9827 / NBRC 10315 / NRRL Y-1498 / VKM Y-70)</name>
    <name type="common">Yeast</name>
    <name type="synonym">Yamadazyma tenuis</name>
    <dbReference type="NCBI Taxonomy" id="590646"/>
    <lineage>
        <taxon>Eukaryota</taxon>
        <taxon>Fungi</taxon>
        <taxon>Dikarya</taxon>
        <taxon>Ascomycota</taxon>
        <taxon>Saccharomycotina</taxon>
        <taxon>Pichiomycetes</taxon>
        <taxon>Debaryomycetaceae</taxon>
        <taxon>Yamadazyma</taxon>
    </lineage>
</organism>
<evidence type="ECO:0000313" key="1">
    <source>
        <dbReference type="EMBL" id="EGV62344.1"/>
    </source>
</evidence>
<dbReference type="AlphaFoldDB" id="G3B843"/>
<dbReference type="EMBL" id="GL996527">
    <property type="protein sequence ID" value="EGV62344.1"/>
    <property type="molecule type" value="Genomic_DNA"/>
</dbReference>
<accession>G3B843</accession>